<dbReference type="SUPFAM" id="SSF53335">
    <property type="entry name" value="S-adenosyl-L-methionine-dependent methyltransferases"/>
    <property type="match status" value="1"/>
</dbReference>
<evidence type="ECO:0000256" key="4">
    <source>
        <dbReference type="ARBA" id="ARBA00022679"/>
    </source>
</evidence>
<gene>
    <name evidence="8" type="ORF">FisN_19Hh149</name>
</gene>
<keyword evidence="9" id="KW-1185">Reference proteome</keyword>
<dbReference type="Gene3D" id="3.40.50.150">
    <property type="entry name" value="Vaccinia Virus protein VP39"/>
    <property type="match status" value="1"/>
</dbReference>
<dbReference type="PROSITE" id="PS51257">
    <property type="entry name" value="PROKAR_LIPOPROTEIN"/>
    <property type="match status" value="1"/>
</dbReference>
<dbReference type="CDD" id="cd02440">
    <property type="entry name" value="AdoMet_MTases"/>
    <property type="match status" value="1"/>
</dbReference>
<evidence type="ECO:0000256" key="7">
    <source>
        <dbReference type="SAM" id="Phobius"/>
    </source>
</evidence>
<sequence length="576" mass="63724">MLVLRSRHTWEGKLALFGFVVSCFFLTACLTGAFLSPLSVSPPTTYLQQSVDVILEDPLAVLSPTTVAQIDAILQQRDQARKMQNFTYADHLLQSLPTSINCSIRVTDTVQGVSQWSVVYHIPHNETTSVLQLAHQALGSVASFNKNQEARDRMAQQAIAQLQAWSNVQSLIEGNRTQLWPTVLQHDDLSTWAAIEAALQGRKGADAAFWFALAGVTDENLFVLLTKVVCKELRRFGTRPSCRLKDVLSIAKRLAATGIRDDPVLNQVLRECLEAKQATFNNDEVVSFHSDGCALLLWEFSTRQKKPKAFLHQAARHFGKSSETALQDETLTHYQFDWFQLFEDPHRPLVIDVGCGMGVCLLGLASQDDNSSWQNCNFLGIDLNAVTIGYGAGLAKRWNLSNRLAFVVDTAEHALQQVLESYPGHVATILIQFPTPYRLAVSSGNTQLPRSATDGFMVSLELLQLCRTVLVPSNGTLWLQSNCEDVAVYMFQTACQQAGFTPVLNESSPDELISAAPSESLTQRTRQWIAMGGERAQGPGWFCRPLLPRTAMTETEVACLIKGTPVHRCILSPSTE</sequence>
<keyword evidence="7" id="KW-0812">Transmembrane</keyword>
<evidence type="ECO:0000313" key="9">
    <source>
        <dbReference type="Proteomes" id="UP000198406"/>
    </source>
</evidence>
<evidence type="ECO:0000256" key="5">
    <source>
        <dbReference type="ARBA" id="ARBA00022691"/>
    </source>
</evidence>
<comment type="caution">
    <text evidence="8">The sequence shown here is derived from an EMBL/GenBank/DDBJ whole genome shotgun (WGS) entry which is preliminary data.</text>
</comment>
<dbReference type="EC" id="2.1.1.33" evidence="2"/>
<feature type="transmembrane region" description="Helical" evidence="7">
    <location>
        <begin position="14"/>
        <end position="35"/>
    </location>
</feature>
<keyword evidence="4" id="KW-0808">Transferase</keyword>
<evidence type="ECO:0000256" key="6">
    <source>
        <dbReference type="ARBA" id="ARBA00022694"/>
    </source>
</evidence>
<dbReference type="EMBL" id="BDSP01000137">
    <property type="protein sequence ID" value="GAX19571.1"/>
    <property type="molecule type" value="Genomic_DNA"/>
</dbReference>
<evidence type="ECO:0000256" key="2">
    <source>
        <dbReference type="ARBA" id="ARBA00011977"/>
    </source>
</evidence>
<dbReference type="PROSITE" id="PS51625">
    <property type="entry name" value="SAM_MT_TRMB"/>
    <property type="match status" value="1"/>
</dbReference>
<evidence type="ECO:0000256" key="3">
    <source>
        <dbReference type="ARBA" id="ARBA00022603"/>
    </source>
</evidence>
<dbReference type="Proteomes" id="UP000198406">
    <property type="component" value="Unassembled WGS sequence"/>
</dbReference>
<protein>
    <recommendedName>
        <fullName evidence="2">tRNA (guanine(46)-N(7))-methyltransferase</fullName>
        <ecNumber evidence="2">2.1.1.33</ecNumber>
    </recommendedName>
</protein>
<keyword evidence="6" id="KW-0819">tRNA processing</keyword>
<keyword evidence="5" id="KW-0949">S-adenosyl-L-methionine</keyword>
<reference evidence="8 9" key="1">
    <citation type="journal article" date="2015" name="Plant Cell">
        <title>Oil accumulation by the oleaginous diatom Fistulifera solaris as revealed by the genome and transcriptome.</title>
        <authorList>
            <person name="Tanaka T."/>
            <person name="Maeda Y."/>
            <person name="Veluchamy A."/>
            <person name="Tanaka M."/>
            <person name="Abida H."/>
            <person name="Marechal E."/>
            <person name="Bowler C."/>
            <person name="Muto M."/>
            <person name="Sunaga Y."/>
            <person name="Tanaka M."/>
            <person name="Yoshino T."/>
            <person name="Taniguchi T."/>
            <person name="Fukuda Y."/>
            <person name="Nemoto M."/>
            <person name="Matsumoto M."/>
            <person name="Wong P.S."/>
            <person name="Aburatani S."/>
            <person name="Fujibuchi W."/>
        </authorList>
    </citation>
    <scope>NUCLEOTIDE SEQUENCE [LARGE SCALE GENOMIC DNA]</scope>
    <source>
        <strain evidence="8 9">JPCC DA0580</strain>
    </source>
</reference>
<dbReference type="Pfam" id="PF02390">
    <property type="entry name" value="Methyltransf_4"/>
    <property type="match status" value="1"/>
</dbReference>
<dbReference type="AlphaFoldDB" id="A0A1Z5K0P2"/>
<dbReference type="GO" id="GO:0043527">
    <property type="term" value="C:tRNA methyltransferase complex"/>
    <property type="evidence" value="ECO:0007669"/>
    <property type="project" value="TreeGrafter"/>
</dbReference>
<dbReference type="GO" id="GO:0008176">
    <property type="term" value="F:tRNA (guanine(46)-N7)-methyltransferase activity"/>
    <property type="evidence" value="ECO:0007669"/>
    <property type="project" value="UniProtKB-EC"/>
</dbReference>
<evidence type="ECO:0000256" key="1">
    <source>
        <dbReference type="ARBA" id="ARBA00000142"/>
    </source>
</evidence>
<keyword evidence="7" id="KW-0472">Membrane</keyword>
<name>A0A1Z5K0P2_FISSO</name>
<organism evidence="8 9">
    <name type="scientific">Fistulifera solaris</name>
    <name type="common">Oleaginous diatom</name>
    <dbReference type="NCBI Taxonomy" id="1519565"/>
    <lineage>
        <taxon>Eukaryota</taxon>
        <taxon>Sar</taxon>
        <taxon>Stramenopiles</taxon>
        <taxon>Ochrophyta</taxon>
        <taxon>Bacillariophyta</taxon>
        <taxon>Bacillariophyceae</taxon>
        <taxon>Bacillariophycidae</taxon>
        <taxon>Naviculales</taxon>
        <taxon>Naviculaceae</taxon>
        <taxon>Fistulifera</taxon>
    </lineage>
</organism>
<comment type="catalytic activity">
    <reaction evidence="1">
        <text>guanosine(46) in tRNA + S-adenosyl-L-methionine = N(7)-methylguanosine(46) in tRNA + S-adenosyl-L-homocysteine</text>
        <dbReference type="Rhea" id="RHEA:42708"/>
        <dbReference type="Rhea" id="RHEA-COMP:10188"/>
        <dbReference type="Rhea" id="RHEA-COMP:10189"/>
        <dbReference type="ChEBI" id="CHEBI:57856"/>
        <dbReference type="ChEBI" id="CHEBI:59789"/>
        <dbReference type="ChEBI" id="CHEBI:74269"/>
        <dbReference type="ChEBI" id="CHEBI:74480"/>
        <dbReference type="EC" id="2.1.1.33"/>
    </reaction>
</comment>
<dbReference type="InterPro" id="IPR029063">
    <property type="entry name" value="SAM-dependent_MTases_sf"/>
</dbReference>
<accession>A0A1Z5K0P2</accession>
<dbReference type="OrthoDB" id="44846at2759"/>
<dbReference type="InParanoid" id="A0A1Z5K0P2"/>
<proteinExistence type="predicted"/>
<dbReference type="InterPro" id="IPR003358">
    <property type="entry name" value="tRNA_(Gua-N-7)_MeTrfase_Trmb"/>
</dbReference>
<keyword evidence="7" id="KW-1133">Transmembrane helix</keyword>
<dbReference type="PANTHER" id="PTHR23417:SF21">
    <property type="entry name" value="TRNA (GUANINE-N(7)-)-METHYLTRANSFERASE"/>
    <property type="match status" value="1"/>
</dbReference>
<evidence type="ECO:0000313" key="8">
    <source>
        <dbReference type="EMBL" id="GAX19571.1"/>
    </source>
</evidence>
<dbReference type="PANTHER" id="PTHR23417">
    <property type="entry name" value="3-DEOXY-D-MANNO-OCTULOSONIC-ACID TRANSFERASE/TRNA GUANINE-N 7 - -METHYLTRANSFERASE"/>
    <property type="match status" value="1"/>
</dbReference>
<keyword evidence="3" id="KW-0489">Methyltransferase</keyword>